<accession>A0A6N8JBF7</accession>
<evidence type="ECO:0000313" key="2">
    <source>
        <dbReference type="Proteomes" id="UP000468388"/>
    </source>
</evidence>
<protein>
    <submittedName>
        <fullName evidence="1">Uncharacterized protein</fullName>
    </submittedName>
</protein>
<dbReference type="AlphaFoldDB" id="A0A6N8JBF7"/>
<sequence>MRIAMEPKQAAHKIKHWYLMHSRVIEFQINGGEPFTLFEKLTVEKQTAITKQINFNSKEIPILVLTINTSTYVVNTNERFIKITSKNIESVYYEEFETIVFYQSIHSKIEKMSPTKLVDIGLKKTDGDMVFWKIPAGEFYHFWDVARRVDTIRIINDK</sequence>
<reference evidence="1 2" key="1">
    <citation type="submission" date="2019-12" db="EMBL/GenBank/DDBJ databases">
        <title>The draft genomic sequence of strain Chitinophaga oryziterrae JCM 16595.</title>
        <authorList>
            <person name="Zhang X."/>
        </authorList>
    </citation>
    <scope>NUCLEOTIDE SEQUENCE [LARGE SCALE GENOMIC DNA]</scope>
    <source>
        <strain evidence="1 2">JCM 16595</strain>
    </source>
</reference>
<evidence type="ECO:0000313" key="1">
    <source>
        <dbReference type="EMBL" id="MVT42577.1"/>
    </source>
</evidence>
<proteinExistence type="predicted"/>
<dbReference type="OrthoDB" id="666147at2"/>
<dbReference type="Proteomes" id="UP000468388">
    <property type="component" value="Unassembled WGS sequence"/>
</dbReference>
<comment type="caution">
    <text evidence="1">The sequence shown here is derived from an EMBL/GenBank/DDBJ whole genome shotgun (WGS) entry which is preliminary data.</text>
</comment>
<name>A0A6N8JBF7_9BACT</name>
<gene>
    <name evidence="1" type="ORF">GO495_18435</name>
</gene>
<dbReference type="RefSeq" id="WP_157301200.1">
    <property type="nucleotide sequence ID" value="NZ_BAAAZB010000002.1"/>
</dbReference>
<dbReference type="EMBL" id="WRXO01000005">
    <property type="protein sequence ID" value="MVT42577.1"/>
    <property type="molecule type" value="Genomic_DNA"/>
</dbReference>
<keyword evidence="2" id="KW-1185">Reference proteome</keyword>
<organism evidence="1 2">
    <name type="scientific">Chitinophaga oryziterrae</name>
    <dbReference type="NCBI Taxonomy" id="1031224"/>
    <lineage>
        <taxon>Bacteria</taxon>
        <taxon>Pseudomonadati</taxon>
        <taxon>Bacteroidota</taxon>
        <taxon>Chitinophagia</taxon>
        <taxon>Chitinophagales</taxon>
        <taxon>Chitinophagaceae</taxon>
        <taxon>Chitinophaga</taxon>
    </lineage>
</organism>